<evidence type="ECO:0000313" key="2">
    <source>
        <dbReference type="EMBL" id="MDQ0225349.1"/>
    </source>
</evidence>
<sequence>MTIIFLLVSYLITLLIILFMPKRLNRHEFYFAFLAVSFHTIFADLLFADILDLYDLMKQNGPSFSDLMVQITLPFLFGILYLNFMPIEKKKFLLYLTFWVVFSVLYEQLSRYFGYIEYKGWKIVYSILFYIYACIFMRWHYMFIKEALNKK</sequence>
<keyword evidence="1" id="KW-0472">Membrane</keyword>
<keyword evidence="1" id="KW-0812">Transmembrane</keyword>
<keyword evidence="3" id="KW-1185">Reference proteome</keyword>
<feature type="transmembrane region" description="Helical" evidence="1">
    <location>
        <begin position="92"/>
        <end position="109"/>
    </location>
</feature>
<comment type="caution">
    <text evidence="2">The sequence shown here is derived from an EMBL/GenBank/DDBJ whole genome shotgun (WGS) entry which is preliminary data.</text>
</comment>
<feature type="transmembrane region" description="Helical" evidence="1">
    <location>
        <begin position="29"/>
        <end position="47"/>
    </location>
</feature>
<organism evidence="2 3">
    <name type="scientific">Metabacillus niabensis</name>
    <dbReference type="NCBI Taxonomy" id="324854"/>
    <lineage>
        <taxon>Bacteria</taxon>
        <taxon>Bacillati</taxon>
        <taxon>Bacillota</taxon>
        <taxon>Bacilli</taxon>
        <taxon>Bacillales</taxon>
        <taxon>Bacillaceae</taxon>
        <taxon>Metabacillus</taxon>
    </lineage>
</organism>
<dbReference type="RefSeq" id="WP_095297213.1">
    <property type="nucleotide sequence ID" value="NZ_JAUSTZ010000003.1"/>
</dbReference>
<feature type="transmembrane region" description="Helical" evidence="1">
    <location>
        <begin position="121"/>
        <end position="141"/>
    </location>
</feature>
<feature type="transmembrane region" description="Helical" evidence="1">
    <location>
        <begin position="67"/>
        <end position="85"/>
    </location>
</feature>
<evidence type="ECO:0000313" key="3">
    <source>
        <dbReference type="Proteomes" id="UP001232245"/>
    </source>
</evidence>
<feature type="transmembrane region" description="Helical" evidence="1">
    <location>
        <begin position="6"/>
        <end position="22"/>
    </location>
</feature>
<dbReference type="Proteomes" id="UP001232245">
    <property type="component" value="Unassembled WGS sequence"/>
</dbReference>
<accession>A0ABT9Z045</accession>
<proteinExistence type="predicted"/>
<reference evidence="2 3" key="1">
    <citation type="submission" date="2023-07" db="EMBL/GenBank/DDBJ databases">
        <title>Genomic Encyclopedia of Type Strains, Phase IV (KMG-IV): sequencing the most valuable type-strain genomes for metagenomic binning, comparative biology and taxonomic classification.</title>
        <authorList>
            <person name="Goeker M."/>
        </authorList>
    </citation>
    <scope>NUCLEOTIDE SEQUENCE [LARGE SCALE GENOMIC DNA]</scope>
    <source>
        <strain evidence="2 3">DSM 17723</strain>
    </source>
</reference>
<keyword evidence="1" id="KW-1133">Transmembrane helix</keyword>
<evidence type="ECO:0000256" key="1">
    <source>
        <dbReference type="SAM" id="Phobius"/>
    </source>
</evidence>
<gene>
    <name evidence="2" type="ORF">J2S02_001693</name>
</gene>
<name>A0ABT9Z045_9BACI</name>
<protein>
    <submittedName>
        <fullName evidence="2">Uncharacterized protein</fullName>
    </submittedName>
</protein>
<dbReference type="EMBL" id="JAUSTZ010000003">
    <property type="protein sequence ID" value="MDQ0225349.1"/>
    <property type="molecule type" value="Genomic_DNA"/>
</dbReference>